<dbReference type="Pfam" id="PF01161">
    <property type="entry name" value="PBP"/>
    <property type="match status" value="1"/>
</dbReference>
<evidence type="ECO:0000256" key="8">
    <source>
        <dbReference type="ARBA" id="ARBA00039444"/>
    </source>
</evidence>
<evidence type="ECO:0000256" key="2">
    <source>
        <dbReference type="ARBA" id="ARBA00022946"/>
    </source>
</evidence>
<feature type="non-terminal residue" evidence="10">
    <location>
        <position position="1"/>
    </location>
</feature>
<dbReference type="EMBL" id="LJIG01009057">
    <property type="protein sequence ID" value="KRT83841.1"/>
    <property type="molecule type" value="Genomic_DNA"/>
</dbReference>
<dbReference type="OrthoDB" id="2506647at2759"/>
<gene>
    <name evidence="10" type="ORF">AMK59_3674</name>
</gene>
<name>A0A0T6B926_9SCAR</name>
<evidence type="ECO:0000256" key="1">
    <source>
        <dbReference type="ARBA" id="ARBA00004173"/>
    </source>
</evidence>
<evidence type="ECO:0000256" key="5">
    <source>
        <dbReference type="ARBA" id="ARBA00023128"/>
    </source>
</evidence>
<organism evidence="10 11">
    <name type="scientific">Oryctes borbonicus</name>
    <dbReference type="NCBI Taxonomy" id="1629725"/>
    <lineage>
        <taxon>Eukaryota</taxon>
        <taxon>Metazoa</taxon>
        <taxon>Ecdysozoa</taxon>
        <taxon>Arthropoda</taxon>
        <taxon>Hexapoda</taxon>
        <taxon>Insecta</taxon>
        <taxon>Pterygota</taxon>
        <taxon>Neoptera</taxon>
        <taxon>Endopterygota</taxon>
        <taxon>Coleoptera</taxon>
        <taxon>Polyphaga</taxon>
        <taxon>Scarabaeiformia</taxon>
        <taxon>Scarabaeidae</taxon>
        <taxon>Dynastinae</taxon>
        <taxon>Oryctes</taxon>
    </lineage>
</organism>
<dbReference type="Proteomes" id="UP000051574">
    <property type="component" value="Unassembled WGS sequence"/>
</dbReference>
<evidence type="ECO:0000256" key="6">
    <source>
        <dbReference type="ARBA" id="ARBA00023274"/>
    </source>
</evidence>
<dbReference type="InterPro" id="IPR036610">
    <property type="entry name" value="PEBP-like_sf"/>
</dbReference>
<evidence type="ECO:0000313" key="11">
    <source>
        <dbReference type="Proteomes" id="UP000051574"/>
    </source>
</evidence>
<keyword evidence="2" id="KW-0809">Transit peptide</keyword>
<evidence type="ECO:0000256" key="9">
    <source>
        <dbReference type="ARBA" id="ARBA00041206"/>
    </source>
</evidence>
<dbReference type="InterPro" id="IPR008914">
    <property type="entry name" value="PEBP"/>
</dbReference>
<comment type="caution">
    <text evidence="10">The sequence shown here is derived from an EMBL/GenBank/DDBJ whole genome shotgun (WGS) entry which is preliminary data.</text>
</comment>
<dbReference type="InterPro" id="IPR035810">
    <property type="entry name" value="PEBP_euk"/>
</dbReference>
<keyword evidence="3" id="KW-0689">Ribosomal protein</keyword>
<comment type="subcellular location">
    <subcellularLocation>
        <location evidence="1">Mitochondrion</location>
    </subcellularLocation>
</comment>
<dbReference type="GO" id="GO:0005762">
    <property type="term" value="C:mitochondrial large ribosomal subunit"/>
    <property type="evidence" value="ECO:0007669"/>
    <property type="project" value="TreeGrafter"/>
</dbReference>
<dbReference type="PANTHER" id="PTHR11362">
    <property type="entry name" value="PHOSPHATIDYLETHANOLAMINE-BINDING PROTEIN"/>
    <property type="match status" value="1"/>
</dbReference>
<keyword evidence="4" id="KW-0175">Coiled coil</keyword>
<proteinExistence type="inferred from homology"/>
<dbReference type="PANTHER" id="PTHR11362:SF133">
    <property type="entry name" value="LARGE RIBOSOMAL SUBUNIT PROTEIN ML38"/>
    <property type="match status" value="1"/>
</dbReference>
<accession>A0A0T6B926</accession>
<keyword evidence="11" id="KW-1185">Reference proteome</keyword>
<evidence type="ECO:0000313" key="10">
    <source>
        <dbReference type="EMBL" id="KRT83841.1"/>
    </source>
</evidence>
<evidence type="ECO:0000256" key="7">
    <source>
        <dbReference type="ARBA" id="ARBA00038016"/>
    </source>
</evidence>
<reference evidence="10 11" key="1">
    <citation type="submission" date="2015-09" db="EMBL/GenBank/DDBJ databases">
        <title>Draft genome of the scarab beetle Oryctes borbonicus.</title>
        <authorList>
            <person name="Meyer J.M."/>
            <person name="Markov G.V."/>
            <person name="Baskaran P."/>
            <person name="Herrmann M."/>
            <person name="Sommer R.J."/>
            <person name="Roedelsperger C."/>
        </authorList>
    </citation>
    <scope>NUCLEOTIDE SEQUENCE [LARGE SCALE GENOMIC DNA]</scope>
    <source>
        <strain evidence="10">OB123</strain>
        <tissue evidence="10">Whole animal</tissue>
    </source>
</reference>
<protein>
    <recommendedName>
        <fullName evidence="8">Large ribosomal subunit protein mL38</fullName>
    </recommendedName>
    <alternativeName>
        <fullName evidence="9">39S ribosomal protein L38, mitochondrial</fullName>
    </alternativeName>
</protein>
<evidence type="ECO:0000256" key="4">
    <source>
        <dbReference type="ARBA" id="ARBA00023054"/>
    </source>
</evidence>
<sequence length="305" mass="35569">RNFTGNIRFYLFMRKNHKIRFNCAQLTFTALTVNFTKDRLGSKMASSLQKLFLMGLNSRISCCNYISARYGHHLRGKPPGLARTIQDRLDELDKTDPEIDFKVDIGFPAETQSRSEVLKKRLETTKVNKNNPELEKLARTRQLLLDLDEVQNEWLYTEGPTHIKTIADHYGVYQDLFGDAYFMPRVPLKVSFGDLPVYYGNMIKPSEAKWKPNIFYKTNNESLWTLILTNPDGHLTKQNSEYVHWFIGNIPGNNIEKGEIIVDYLQPFPPKGTGYHRFVFILYKQDKHIDFSSLTKSGKWYLHLF</sequence>
<dbReference type="Gene3D" id="3.90.280.10">
    <property type="entry name" value="PEBP-like"/>
    <property type="match status" value="1"/>
</dbReference>
<evidence type="ECO:0000256" key="3">
    <source>
        <dbReference type="ARBA" id="ARBA00022980"/>
    </source>
</evidence>
<dbReference type="CDD" id="cd00866">
    <property type="entry name" value="PEBP_euk"/>
    <property type="match status" value="1"/>
</dbReference>
<dbReference type="SUPFAM" id="SSF49777">
    <property type="entry name" value="PEBP-like"/>
    <property type="match status" value="1"/>
</dbReference>
<comment type="similarity">
    <text evidence="7">Belongs to the phosphatidylethanolamine-binding protein family. Mitochondrion-specific ribosomal protein mL38 subfamily.</text>
</comment>
<keyword evidence="6" id="KW-0687">Ribonucleoprotein</keyword>
<dbReference type="AlphaFoldDB" id="A0A0T6B926"/>
<keyword evidence="5" id="KW-0496">Mitochondrion</keyword>